<dbReference type="PROSITE" id="PS50217">
    <property type="entry name" value="BZIP"/>
    <property type="match status" value="1"/>
</dbReference>
<dbReference type="GO" id="GO:0003700">
    <property type="term" value="F:DNA-binding transcription factor activity"/>
    <property type="evidence" value="ECO:0007669"/>
    <property type="project" value="InterPro"/>
</dbReference>
<organism evidence="12">
    <name type="scientific">Brassica napus</name>
    <name type="common">Rape</name>
    <dbReference type="NCBI Taxonomy" id="3708"/>
    <lineage>
        <taxon>Eukaryota</taxon>
        <taxon>Viridiplantae</taxon>
        <taxon>Streptophyta</taxon>
        <taxon>Embryophyta</taxon>
        <taxon>Tracheophyta</taxon>
        <taxon>Spermatophyta</taxon>
        <taxon>Magnoliopsida</taxon>
        <taxon>eudicotyledons</taxon>
        <taxon>Gunneridae</taxon>
        <taxon>Pentapetalae</taxon>
        <taxon>rosids</taxon>
        <taxon>malvids</taxon>
        <taxon>Brassicales</taxon>
        <taxon>Brassicaceae</taxon>
        <taxon>Brassiceae</taxon>
        <taxon>Brassica</taxon>
    </lineage>
</organism>
<dbReference type="Gene3D" id="1.20.5.170">
    <property type="match status" value="1"/>
</dbReference>
<dbReference type="PANTHER" id="PTHR45693:SF45">
    <property type="entry name" value="DOG1 DOMAIN-CONTAINING PROTEIN"/>
    <property type="match status" value="1"/>
</dbReference>
<feature type="compositionally biased region" description="Polar residues" evidence="8">
    <location>
        <begin position="71"/>
        <end position="86"/>
    </location>
</feature>
<feature type="region of interest" description="Disordered" evidence="8">
    <location>
        <begin position="71"/>
        <end position="106"/>
    </location>
</feature>
<proteinExistence type="inferred from homology"/>
<feature type="domain" description="BZIP" evidence="10">
    <location>
        <begin position="105"/>
        <end position="147"/>
    </location>
</feature>
<dbReference type="SUPFAM" id="SSF57959">
    <property type="entry name" value="Leucine zipper domain"/>
    <property type="match status" value="1"/>
</dbReference>
<comment type="similarity">
    <text evidence="2">Belongs to the bZIP family.</text>
</comment>
<evidence type="ECO:0000313" key="12">
    <source>
        <dbReference type="EMBL" id="CAF2145374.1"/>
    </source>
</evidence>
<dbReference type="Pfam" id="PF14144">
    <property type="entry name" value="DOG1"/>
    <property type="match status" value="1"/>
</dbReference>
<keyword evidence="3" id="KW-0805">Transcription regulation</keyword>
<accession>A0A816XD77</accession>
<feature type="signal peptide" evidence="9">
    <location>
        <begin position="1"/>
        <end position="20"/>
    </location>
</feature>
<dbReference type="PANTHER" id="PTHR45693">
    <property type="entry name" value="TRANSCRIPTION FACTOR TGA9"/>
    <property type="match status" value="1"/>
</dbReference>
<dbReference type="FunFam" id="1.20.5.170:FF:000019">
    <property type="entry name" value="BZIP family transcription factor"/>
    <property type="match status" value="1"/>
</dbReference>
<keyword evidence="6" id="KW-0804">Transcription</keyword>
<dbReference type="GO" id="GO:0005634">
    <property type="term" value="C:nucleus"/>
    <property type="evidence" value="ECO:0007669"/>
    <property type="project" value="UniProtKB-SubCell"/>
</dbReference>
<name>A0A816XD77_BRANA</name>
<evidence type="ECO:0000259" key="11">
    <source>
        <dbReference type="PROSITE" id="PS51806"/>
    </source>
</evidence>
<evidence type="ECO:0000256" key="4">
    <source>
        <dbReference type="ARBA" id="ARBA00023125"/>
    </source>
</evidence>
<dbReference type="GO" id="GO:0000976">
    <property type="term" value="F:transcription cis-regulatory region binding"/>
    <property type="evidence" value="ECO:0007669"/>
    <property type="project" value="UniProtKB-ARBA"/>
</dbReference>
<dbReference type="PROSITE" id="PS00036">
    <property type="entry name" value="BZIP_BASIC"/>
    <property type="match status" value="1"/>
</dbReference>
<evidence type="ECO:0000259" key="10">
    <source>
        <dbReference type="PROSITE" id="PS50217"/>
    </source>
</evidence>
<evidence type="ECO:0000256" key="8">
    <source>
        <dbReference type="SAM" id="MobiDB-lite"/>
    </source>
</evidence>
<dbReference type="AlphaFoldDB" id="A0A816XD77"/>
<dbReference type="EMBL" id="HG994356">
    <property type="protein sequence ID" value="CAF2145374.1"/>
    <property type="molecule type" value="Genomic_DNA"/>
</dbReference>
<evidence type="ECO:0000256" key="9">
    <source>
        <dbReference type="SAM" id="SignalP"/>
    </source>
</evidence>
<dbReference type="CDD" id="cd14708">
    <property type="entry name" value="bZIP_HBP1b-like"/>
    <property type="match status" value="1"/>
</dbReference>
<feature type="domain" description="DOG1" evidence="11">
    <location>
        <begin position="176"/>
        <end position="386"/>
    </location>
</feature>
<evidence type="ECO:0000256" key="6">
    <source>
        <dbReference type="ARBA" id="ARBA00023163"/>
    </source>
</evidence>
<dbReference type="Pfam" id="PF00170">
    <property type="entry name" value="bZIP_1"/>
    <property type="match status" value="1"/>
</dbReference>
<protein>
    <submittedName>
        <fullName evidence="12">(rape) hypothetical protein</fullName>
    </submittedName>
</protein>
<dbReference type="PROSITE" id="PS51806">
    <property type="entry name" value="DOG1"/>
    <property type="match status" value="1"/>
</dbReference>
<sequence length="391" mass="44579">MLSHIVLISFVFFLKFAVEGSMNSTSTHFVPPRRVGIYEPLHQFGMWGETFKHNIGNGGDMNTPSHIIIPNNQKLDNNNLSEDTSQGTGGTPHMFDQEASTSKHPDKIQRRLAQNREAARKSRLRKKAYVQQLETSRLKLIHLEQELDRARQQGFYVGNGIDTNSLSFSEPMNPGIAAFEMEYGHWIQEQNKQICELRTVLQGQVSDVELRLLVENGMKHYFDLFRMKSAAAKADVFFVMSGMWRTSAERFFLWIGGFRPSDLLKVLLPHFDVMTDQQILDVCNLRQSCQQAEDALSQGMEKLQHTLADCVAGGRLGEGSYIPQVNSAMERLEALVSFVNQADHLRHETLQQMHRILTTRQAARGLLALGEYFQRLRALSSSWATRHRELT</sequence>
<evidence type="ECO:0000256" key="2">
    <source>
        <dbReference type="ARBA" id="ARBA00007163"/>
    </source>
</evidence>
<evidence type="ECO:0000256" key="3">
    <source>
        <dbReference type="ARBA" id="ARBA00023015"/>
    </source>
</evidence>
<dbReference type="SMART" id="SM00338">
    <property type="entry name" value="BRLZ"/>
    <property type="match status" value="1"/>
</dbReference>
<dbReference type="Proteomes" id="UP001295469">
    <property type="component" value="Chromosome A02"/>
</dbReference>
<keyword evidence="5" id="KW-0010">Activator</keyword>
<gene>
    <name evidence="12" type="ORF">DARMORV10_A02P43780.1</name>
</gene>
<keyword evidence="4" id="KW-0238">DNA-binding</keyword>
<evidence type="ECO:0000256" key="5">
    <source>
        <dbReference type="ARBA" id="ARBA00023159"/>
    </source>
</evidence>
<reference evidence="12" key="1">
    <citation type="submission" date="2021-01" db="EMBL/GenBank/DDBJ databases">
        <authorList>
            <consortium name="Genoscope - CEA"/>
            <person name="William W."/>
        </authorList>
    </citation>
    <scope>NUCLEOTIDE SEQUENCE</scope>
</reference>
<evidence type="ECO:0000256" key="7">
    <source>
        <dbReference type="ARBA" id="ARBA00023242"/>
    </source>
</evidence>
<feature type="chain" id="PRO_5032832133" evidence="9">
    <location>
        <begin position="21"/>
        <end position="391"/>
    </location>
</feature>
<keyword evidence="7" id="KW-0539">Nucleus</keyword>
<comment type="subcellular location">
    <subcellularLocation>
        <location evidence="1">Nucleus</location>
    </subcellularLocation>
</comment>
<dbReference type="InterPro" id="IPR004827">
    <property type="entry name" value="bZIP"/>
</dbReference>
<dbReference type="InterPro" id="IPR046347">
    <property type="entry name" value="bZIP_sf"/>
</dbReference>
<dbReference type="InterPro" id="IPR025422">
    <property type="entry name" value="TGA_domain"/>
</dbReference>
<evidence type="ECO:0000256" key="1">
    <source>
        <dbReference type="ARBA" id="ARBA00004123"/>
    </source>
</evidence>
<keyword evidence="9" id="KW-0732">Signal</keyword>
<dbReference type="GO" id="GO:0006351">
    <property type="term" value="P:DNA-templated transcription"/>
    <property type="evidence" value="ECO:0007669"/>
    <property type="project" value="InterPro"/>
</dbReference>